<organism evidence="3 4">
    <name type="scientific">Mycena albidolilacea</name>
    <dbReference type="NCBI Taxonomy" id="1033008"/>
    <lineage>
        <taxon>Eukaryota</taxon>
        <taxon>Fungi</taxon>
        <taxon>Dikarya</taxon>
        <taxon>Basidiomycota</taxon>
        <taxon>Agaricomycotina</taxon>
        <taxon>Agaricomycetes</taxon>
        <taxon>Agaricomycetidae</taxon>
        <taxon>Agaricales</taxon>
        <taxon>Marasmiineae</taxon>
        <taxon>Mycenaceae</taxon>
        <taxon>Mycena</taxon>
    </lineage>
</organism>
<keyword evidence="2" id="KW-0472">Membrane</keyword>
<evidence type="ECO:0000256" key="1">
    <source>
        <dbReference type="SAM" id="MobiDB-lite"/>
    </source>
</evidence>
<gene>
    <name evidence="3" type="ORF">DFH08DRAFT_1025945</name>
</gene>
<keyword evidence="4" id="KW-1185">Reference proteome</keyword>
<feature type="transmembrane region" description="Helical" evidence="2">
    <location>
        <begin position="43"/>
        <end position="68"/>
    </location>
</feature>
<dbReference type="AlphaFoldDB" id="A0AAD6ZKS9"/>
<feature type="transmembrane region" description="Helical" evidence="2">
    <location>
        <begin position="75"/>
        <end position="97"/>
    </location>
</feature>
<name>A0AAD6ZKS9_9AGAR</name>
<evidence type="ECO:0000256" key="2">
    <source>
        <dbReference type="SAM" id="Phobius"/>
    </source>
</evidence>
<feature type="compositionally biased region" description="Low complexity" evidence="1">
    <location>
        <begin position="202"/>
        <end position="224"/>
    </location>
</feature>
<dbReference type="EMBL" id="JARIHO010000040">
    <property type="protein sequence ID" value="KAJ7327900.1"/>
    <property type="molecule type" value="Genomic_DNA"/>
</dbReference>
<keyword evidence="2" id="KW-0812">Transmembrane</keyword>
<evidence type="ECO:0008006" key="5">
    <source>
        <dbReference type="Google" id="ProtNLM"/>
    </source>
</evidence>
<feature type="region of interest" description="Disordered" evidence="1">
    <location>
        <begin position="191"/>
        <end position="230"/>
    </location>
</feature>
<sequence>MPSPRFIVRLAILVTVSLFALISMSLAAALMASASQDGPFLDIALVAPTLAIVVAILTLITAPLMIALDIVRPGVYFTSMIIFEILWLGFLSVMWLASGAAQAVENIVLTTACTVDSSDDFFDGFSDDPRPDNSLQTICGEARAIAAFGFLNWLILMFYTLTVMIMSCVAMSRKRGRVWTESFANAPLSASASAKKGPIPRSYQSSYPQVQQVQQNTGGSVQTGALHSHV</sequence>
<evidence type="ECO:0000313" key="3">
    <source>
        <dbReference type="EMBL" id="KAJ7327900.1"/>
    </source>
</evidence>
<proteinExistence type="predicted"/>
<feature type="transmembrane region" description="Helical" evidence="2">
    <location>
        <begin position="150"/>
        <end position="171"/>
    </location>
</feature>
<protein>
    <recommendedName>
        <fullName evidence="5">MARVEL domain-containing protein</fullName>
    </recommendedName>
</protein>
<reference evidence="3" key="1">
    <citation type="submission" date="2023-03" db="EMBL/GenBank/DDBJ databases">
        <title>Massive genome expansion in bonnet fungi (Mycena s.s.) driven by repeated elements and novel gene families across ecological guilds.</title>
        <authorList>
            <consortium name="Lawrence Berkeley National Laboratory"/>
            <person name="Harder C.B."/>
            <person name="Miyauchi S."/>
            <person name="Viragh M."/>
            <person name="Kuo A."/>
            <person name="Thoen E."/>
            <person name="Andreopoulos B."/>
            <person name="Lu D."/>
            <person name="Skrede I."/>
            <person name="Drula E."/>
            <person name="Henrissat B."/>
            <person name="Morin E."/>
            <person name="Kohler A."/>
            <person name="Barry K."/>
            <person name="LaButti K."/>
            <person name="Morin E."/>
            <person name="Salamov A."/>
            <person name="Lipzen A."/>
            <person name="Mereny Z."/>
            <person name="Hegedus B."/>
            <person name="Baldrian P."/>
            <person name="Stursova M."/>
            <person name="Weitz H."/>
            <person name="Taylor A."/>
            <person name="Grigoriev I.V."/>
            <person name="Nagy L.G."/>
            <person name="Martin F."/>
            <person name="Kauserud H."/>
        </authorList>
    </citation>
    <scope>NUCLEOTIDE SEQUENCE</scope>
    <source>
        <strain evidence="3">CBHHK002</strain>
    </source>
</reference>
<keyword evidence="2" id="KW-1133">Transmembrane helix</keyword>
<accession>A0AAD6ZKS9</accession>
<comment type="caution">
    <text evidence="3">The sequence shown here is derived from an EMBL/GenBank/DDBJ whole genome shotgun (WGS) entry which is preliminary data.</text>
</comment>
<dbReference type="Proteomes" id="UP001218218">
    <property type="component" value="Unassembled WGS sequence"/>
</dbReference>
<evidence type="ECO:0000313" key="4">
    <source>
        <dbReference type="Proteomes" id="UP001218218"/>
    </source>
</evidence>